<dbReference type="Proteomes" id="UP001524547">
    <property type="component" value="Unassembled WGS sequence"/>
</dbReference>
<dbReference type="SUPFAM" id="SSF48264">
    <property type="entry name" value="Cytochrome P450"/>
    <property type="match status" value="1"/>
</dbReference>
<dbReference type="RefSeq" id="WP_422921094.1">
    <property type="nucleotide sequence ID" value="NZ_JAMZEJ010000010.1"/>
</dbReference>
<evidence type="ECO:0000256" key="4">
    <source>
        <dbReference type="ARBA" id="ARBA00023002"/>
    </source>
</evidence>
<keyword evidence="9" id="KW-1185">Reference proteome</keyword>
<protein>
    <submittedName>
        <fullName evidence="8">Cytochrome P450</fullName>
    </submittedName>
</protein>
<keyword evidence="4 7" id="KW-0560">Oxidoreductase</keyword>
<dbReference type="Gene3D" id="1.10.630.10">
    <property type="entry name" value="Cytochrome P450"/>
    <property type="match status" value="1"/>
</dbReference>
<dbReference type="Pfam" id="PF00067">
    <property type="entry name" value="p450"/>
    <property type="match status" value="1"/>
</dbReference>
<evidence type="ECO:0000313" key="8">
    <source>
        <dbReference type="EMBL" id="MCQ8242262.1"/>
    </source>
</evidence>
<keyword evidence="6 7" id="KW-0503">Monooxygenase</keyword>
<comment type="caution">
    <text evidence="8">The sequence shown here is derived from an EMBL/GenBank/DDBJ whole genome shotgun (WGS) entry which is preliminary data.</text>
</comment>
<reference evidence="8 9" key="1">
    <citation type="submission" date="2022-06" db="EMBL/GenBank/DDBJ databases">
        <title>Rhizosaccharibacter gen. nov. sp. nov. KSS12, endophytic bacteria isolated from sugarcane.</title>
        <authorList>
            <person name="Pitiwittayakul N."/>
        </authorList>
    </citation>
    <scope>NUCLEOTIDE SEQUENCE [LARGE SCALE GENOMIC DNA]</scope>
    <source>
        <strain evidence="8 9">KSS12</strain>
    </source>
</reference>
<comment type="similarity">
    <text evidence="1 7">Belongs to the cytochrome P450 family.</text>
</comment>
<gene>
    <name evidence="8" type="ORF">NFI88_15625</name>
</gene>
<dbReference type="PANTHER" id="PTHR24291:SF50">
    <property type="entry name" value="BIFUNCTIONAL ALBAFLAVENONE MONOOXYGENASE_TERPENE SYNTHASE"/>
    <property type="match status" value="1"/>
</dbReference>
<evidence type="ECO:0000256" key="1">
    <source>
        <dbReference type="ARBA" id="ARBA00010617"/>
    </source>
</evidence>
<evidence type="ECO:0000256" key="6">
    <source>
        <dbReference type="ARBA" id="ARBA00023033"/>
    </source>
</evidence>
<evidence type="ECO:0000313" key="9">
    <source>
        <dbReference type="Proteomes" id="UP001524547"/>
    </source>
</evidence>
<dbReference type="PRINTS" id="PR00385">
    <property type="entry name" value="P450"/>
</dbReference>
<evidence type="ECO:0000256" key="3">
    <source>
        <dbReference type="ARBA" id="ARBA00022723"/>
    </source>
</evidence>
<evidence type="ECO:0000256" key="7">
    <source>
        <dbReference type="RuleBase" id="RU000461"/>
    </source>
</evidence>
<dbReference type="InterPro" id="IPR036396">
    <property type="entry name" value="Cyt_P450_sf"/>
</dbReference>
<keyword evidence="2 7" id="KW-0349">Heme</keyword>
<organism evidence="8 9">
    <name type="scientific">Rhizosaccharibacter radicis</name>
    <dbReference type="NCBI Taxonomy" id="2782605"/>
    <lineage>
        <taxon>Bacteria</taxon>
        <taxon>Pseudomonadati</taxon>
        <taxon>Pseudomonadota</taxon>
        <taxon>Alphaproteobacteria</taxon>
        <taxon>Acetobacterales</taxon>
        <taxon>Acetobacteraceae</taxon>
        <taxon>Rhizosaccharibacter</taxon>
    </lineage>
</organism>
<keyword evidence="5 7" id="KW-0408">Iron</keyword>
<name>A0ABT1W280_9PROT</name>
<evidence type="ECO:0000256" key="5">
    <source>
        <dbReference type="ARBA" id="ARBA00023004"/>
    </source>
</evidence>
<dbReference type="PANTHER" id="PTHR24291">
    <property type="entry name" value="CYTOCHROME P450 FAMILY 4"/>
    <property type="match status" value="1"/>
</dbReference>
<dbReference type="PRINTS" id="PR00463">
    <property type="entry name" value="EP450I"/>
</dbReference>
<evidence type="ECO:0000256" key="2">
    <source>
        <dbReference type="ARBA" id="ARBA00022617"/>
    </source>
</evidence>
<dbReference type="InterPro" id="IPR002401">
    <property type="entry name" value="Cyt_P450_E_grp-I"/>
</dbReference>
<dbReference type="InterPro" id="IPR050196">
    <property type="entry name" value="Cytochrome_P450_Monoox"/>
</dbReference>
<sequence length="453" mass="49611">MELPVANADPAILRLPSRMLDVGRTLRATLTNPLDGLPPEIFHADLVRRTLLRRNVTYVMAPALVQEALVARAAHLDKGESVRRPLGAALGNGLLTAEDEDWRWQRRAIAPVFRAGALDRFTPAMLAAAGRCADRMATAGALGPVSVSAEMMRTTFEIIADTMLSGHANIDVERTAADVSGYLRQTRWANLSNLMGLPGWAPHPGKRGGRRIAAYLRQRLGEQVAVRRAAPGAGDDLVTLLLAAADPDTGRRLADAEIVDNLLTFLTAGHETTALALGWTLDLLGRHPAIARLLHEEAAAAVPGDPDALPLATRVFQEALRLYPAAPLFVRRVREPFVLAGERLDRNSLLVVPVHAIHRHRSLWDAPHVFDPDRFLPDAVAGRPRHAFLPFGAGPRTCIGASFAMREAVFILSVLMKELRFASIDPVPPAPRMEITLRPERPLMMRVERRLLH</sequence>
<proteinExistence type="inferred from homology"/>
<dbReference type="PROSITE" id="PS00086">
    <property type="entry name" value="CYTOCHROME_P450"/>
    <property type="match status" value="1"/>
</dbReference>
<dbReference type="EMBL" id="JAMZEJ010000010">
    <property type="protein sequence ID" value="MCQ8242262.1"/>
    <property type="molecule type" value="Genomic_DNA"/>
</dbReference>
<dbReference type="InterPro" id="IPR017972">
    <property type="entry name" value="Cyt_P450_CS"/>
</dbReference>
<dbReference type="InterPro" id="IPR001128">
    <property type="entry name" value="Cyt_P450"/>
</dbReference>
<keyword evidence="3 7" id="KW-0479">Metal-binding</keyword>
<accession>A0ABT1W280</accession>